<dbReference type="EMBL" id="JANPWE010000009">
    <property type="protein sequence ID" value="MCR6546633.1"/>
    <property type="molecule type" value="Genomic_DNA"/>
</dbReference>
<sequence length="47" mass="5515">MTKNRNSSCDDKCDDKLKVRIRQSDDGCKKKLEIKNNSFKVKVRVKD</sequence>
<gene>
    <name evidence="1" type="ORF">NVS47_14110</name>
</gene>
<evidence type="ECO:0000313" key="1">
    <source>
        <dbReference type="EMBL" id="MCR6546633.1"/>
    </source>
</evidence>
<dbReference type="RefSeq" id="WP_157677440.1">
    <property type="nucleotide sequence ID" value="NZ_CP022121.1"/>
</dbReference>
<proteinExistence type="predicted"/>
<dbReference type="Proteomes" id="UP001524944">
    <property type="component" value="Unassembled WGS sequence"/>
</dbReference>
<accession>A0ABT1Y6Z1</accession>
<evidence type="ECO:0000313" key="2">
    <source>
        <dbReference type="Proteomes" id="UP001524944"/>
    </source>
</evidence>
<keyword evidence="2" id="KW-1185">Reference proteome</keyword>
<protein>
    <submittedName>
        <fullName evidence="1">Uncharacterized protein</fullName>
    </submittedName>
</protein>
<reference evidence="1 2" key="1">
    <citation type="submission" date="2022-08" db="EMBL/GenBank/DDBJ databases">
        <title>Proteogenomics of the novel Dehalobacterium formicoaceticum strain EZ94 highlights a key role of methyltransferases during anaerobic dichloromethane degradation.</title>
        <authorList>
            <person name="Wasmund K."/>
        </authorList>
    </citation>
    <scope>NUCLEOTIDE SEQUENCE [LARGE SCALE GENOMIC DNA]</scope>
    <source>
        <strain evidence="1 2">EZ94</strain>
    </source>
</reference>
<comment type="caution">
    <text evidence="1">The sequence shown here is derived from an EMBL/GenBank/DDBJ whole genome shotgun (WGS) entry which is preliminary data.</text>
</comment>
<name>A0ABT1Y6Z1_9FIRM</name>
<organism evidence="1 2">
    <name type="scientific">Dehalobacterium formicoaceticum</name>
    <dbReference type="NCBI Taxonomy" id="51515"/>
    <lineage>
        <taxon>Bacteria</taxon>
        <taxon>Bacillati</taxon>
        <taxon>Bacillota</taxon>
        <taxon>Clostridia</taxon>
        <taxon>Eubacteriales</taxon>
        <taxon>Peptococcaceae</taxon>
        <taxon>Dehalobacterium</taxon>
    </lineage>
</organism>